<evidence type="ECO:0000259" key="13">
    <source>
        <dbReference type="PROSITE" id="PS50885"/>
    </source>
</evidence>
<dbReference type="Gene3D" id="3.30.565.10">
    <property type="entry name" value="Histidine kinase-like ATPase, C-terminal domain"/>
    <property type="match status" value="1"/>
</dbReference>
<dbReference type="RefSeq" id="WP_305908685.1">
    <property type="nucleotide sequence ID" value="NZ_CP157743.1"/>
</dbReference>
<dbReference type="InterPro" id="IPR036097">
    <property type="entry name" value="HisK_dim/P_sf"/>
</dbReference>
<evidence type="ECO:0000256" key="6">
    <source>
        <dbReference type="ARBA" id="ARBA00022741"/>
    </source>
</evidence>
<keyword evidence="4" id="KW-0597">Phosphoprotein</keyword>
<dbReference type="InterPro" id="IPR003660">
    <property type="entry name" value="HAMP_dom"/>
</dbReference>
<dbReference type="SMART" id="SM00387">
    <property type="entry name" value="HATPase_c"/>
    <property type="match status" value="1"/>
</dbReference>
<dbReference type="PANTHER" id="PTHR43065">
    <property type="entry name" value="SENSOR HISTIDINE KINASE"/>
    <property type="match status" value="1"/>
</dbReference>
<evidence type="ECO:0000256" key="8">
    <source>
        <dbReference type="ARBA" id="ARBA00022840"/>
    </source>
</evidence>
<dbReference type="GO" id="GO:0005524">
    <property type="term" value="F:ATP binding"/>
    <property type="evidence" value="ECO:0007669"/>
    <property type="project" value="UniProtKB-KW"/>
</dbReference>
<evidence type="ECO:0000256" key="5">
    <source>
        <dbReference type="ARBA" id="ARBA00022679"/>
    </source>
</evidence>
<dbReference type="Pfam" id="PF02518">
    <property type="entry name" value="HATPase_c"/>
    <property type="match status" value="1"/>
</dbReference>
<evidence type="ECO:0000256" key="1">
    <source>
        <dbReference type="ARBA" id="ARBA00000085"/>
    </source>
</evidence>
<reference evidence="14 15" key="1">
    <citation type="journal article" date="2024" name="Microbiology">
        <title>Methylomarinum rosea sp. nov., a novel halophilic methanotrophic bacterium from the hypersaline Lake Elton.</title>
        <authorList>
            <person name="Suleimanov R.Z."/>
            <person name="Oshkin I.Y."/>
            <person name="Danilova O.V."/>
            <person name="Suzina N.E."/>
            <person name="Dedysh S.N."/>
        </authorList>
    </citation>
    <scope>NUCLEOTIDE SEQUENCE [LARGE SCALE GENOMIC DNA]</scope>
    <source>
        <strain evidence="14 15">Ch1-1</strain>
    </source>
</reference>
<evidence type="ECO:0000313" key="14">
    <source>
        <dbReference type="EMBL" id="XBS22338.1"/>
    </source>
</evidence>
<dbReference type="SUPFAM" id="SSF55874">
    <property type="entry name" value="ATPase domain of HSP90 chaperone/DNA topoisomerase II/histidine kinase"/>
    <property type="match status" value="1"/>
</dbReference>
<feature type="domain" description="HAMP" evidence="13">
    <location>
        <begin position="172"/>
        <end position="224"/>
    </location>
</feature>
<keyword evidence="5" id="KW-0808">Transferase</keyword>
<keyword evidence="11" id="KW-0472">Membrane</keyword>
<gene>
    <name evidence="14" type="ORF">Q9L42_009475</name>
</gene>
<keyword evidence="11" id="KW-1133">Transmembrane helix</keyword>
<organism evidence="14 15">
    <name type="scientific">Methylomarinum roseum</name>
    <dbReference type="NCBI Taxonomy" id="3067653"/>
    <lineage>
        <taxon>Bacteria</taxon>
        <taxon>Pseudomonadati</taxon>
        <taxon>Pseudomonadota</taxon>
        <taxon>Gammaproteobacteria</taxon>
        <taxon>Methylococcales</taxon>
        <taxon>Methylococcaceae</taxon>
        <taxon>Methylomarinum</taxon>
    </lineage>
</organism>
<protein>
    <recommendedName>
        <fullName evidence="3">histidine kinase</fullName>
        <ecNumber evidence="3">2.7.13.3</ecNumber>
    </recommendedName>
</protein>
<comment type="subcellular location">
    <subcellularLocation>
        <location evidence="2">Membrane</location>
    </subcellularLocation>
</comment>
<dbReference type="KEGG" id="mech:Q9L42_009475"/>
<dbReference type="PROSITE" id="PS50109">
    <property type="entry name" value="HIS_KIN"/>
    <property type="match status" value="1"/>
</dbReference>
<keyword evidence="6" id="KW-0547">Nucleotide-binding</keyword>
<keyword evidence="15" id="KW-1185">Reference proteome</keyword>
<dbReference type="AlphaFoldDB" id="A0AAU7NZF2"/>
<dbReference type="EMBL" id="CP157743">
    <property type="protein sequence ID" value="XBS22338.1"/>
    <property type="molecule type" value="Genomic_DNA"/>
</dbReference>
<keyword evidence="11" id="KW-0812">Transmembrane</keyword>
<accession>A0AAU7NZF2</accession>
<keyword evidence="8 14" id="KW-0067">ATP-binding</keyword>
<sequence length="472" mass="53612">MRNLLFRPLIVVSMVLSLFILAELVAIGGLTWRNHQRLNILEKDIRNGHRLEETIFILLKNQLQQSKADSQPDRVAVKLENILPPEQINDPGIIADIRKLQAAFGKAVTGDNDSLVRTLDTTRQIFSRQIYEEENLLEKIAEDSQLEFELAVVLPLLTFLILFVIGRYVFKRNVLTPLDSLKEFLQMLARGDRRPIQQQTADPNMQALFDNYNKLVMRLTELEREQQDYTTELEHKIRQTTSSLLEKSQQIARSERLSVVAELAASTAHELRNPLAGIQLALENILLDCDDPELCERLTTVNTEIKRLTQHLNDLLALTRPSTDSAEPVDIERICNELSLFLKYQIPENVSLRYNIDPKLNIHLPATEFRLALLNLLLNSIHAIGQEPGHIELTVRQAEKQMIITVEDSGPGFAESLLKKGIQPFVSLKKKGTGLGLAMVQRFVKSRQGEIRLHNNDQGHACVTLTLPLTET</sequence>
<evidence type="ECO:0000256" key="4">
    <source>
        <dbReference type="ARBA" id="ARBA00022553"/>
    </source>
</evidence>
<feature type="transmembrane region" description="Helical" evidence="11">
    <location>
        <begin position="148"/>
        <end position="170"/>
    </location>
</feature>
<dbReference type="Gene3D" id="1.10.287.130">
    <property type="match status" value="1"/>
</dbReference>
<evidence type="ECO:0000256" key="11">
    <source>
        <dbReference type="SAM" id="Phobius"/>
    </source>
</evidence>
<evidence type="ECO:0000256" key="10">
    <source>
        <dbReference type="SAM" id="Coils"/>
    </source>
</evidence>
<name>A0AAU7NZF2_9GAMM</name>
<evidence type="ECO:0000256" key="2">
    <source>
        <dbReference type="ARBA" id="ARBA00004370"/>
    </source>
</evidence>
<dbReference type="PRINTS" id="PR00344">
    <property type="entry name" value="BCTRLSENSOR"/>
</dbReference>
<dbReference type="InterPro" id="IPR005467">
    <property type="entry name" value="His_kinase_dom"/>
</dbReference>
<dbReference type="InterPro" id="IPR036890">
    <property type="entry name" value="HATPase_C_sf"/>
</dbReference>
<feature type="transmembrane region" description="Helical" evidence="11">
    <location>
        <begin position="6"/>
        <end position="32"/>
    </location>
</feature>
<feature type="domain" description="Histidine kinase" evidence="12">
    <location>
        <begin position="266"/>
        <end position="471"/>
    </location>
</feature>
<dbReference type="GO" id="GO:0016020">
    <property type="term" value="C:membrane"/>
    <property type="evidence" value="ECO:0007669"/>
    <property type="project" value="UniProtKB-SubCell"/>
</dbReference>
<evidence type="ECO:0000256" key="3">
    <source>
        <dbReference type="ARBA" id="ARBA00012438"/>
    </source>
</evidence>
<evidence type="ECO:0000256" key="9">
    <source>
        <dbReference type="ARBA" id="ARBA00023012"/>
    </source>
</evidence>
<keyword evidence="9" id="KW-0902">Two-component regulatory system</keyword>
<dbReference type="InterPro" id="IPR003661">
    <property type="entry name" value="HisK_dim/P_dom"/>
</dbReference>
<comment type="catalytic activity">
    <reaction evidence="1">
        <text>ATP + protein L-histidine = ADP + protein N-phospho-L-histidine.</text>
        <dbReference type="EC" id="2.7.13.3"/>
    </reaction>
</comment>
<feature type="coiled-coil region" evidence="10">
    <location>
        <begin position="205"/>
        <end position="239"/>
    </location>
</feature>
<dbReference type="GO" id="GO:0000155">
    <property type="term" value="F:phosphorelay sensor kinase activity"/>
    <property type="evidence" value="ECO:0007669"/>
    <property type="project" value="InterPro"/>
</dbReference>
<evidence type="ECO:0000259" key="12">
    <source>
        <dbReference type="PROSITE" id="PS50109"/>
    </source>
</evidence>
<evidence type="ECO:0000313" key="15">
    <source>
        <dbReference type="Proteomes" id="UP001225378"/>
    </source>
</evidence>
<dbReference type="PANTHER" id="PTHR43065:SF10">
    <property type="entry name" value="PEROXIDE STRESS-ACTIVATED HISTIDINE KINASE MAK3"/>
    <property type="match status" value="1"/>
</dbReference>
<dbReference type="CDD" id="cd00082">
    <property type="entry name" value="HisKA"/>
    <property type="match status" value="1"/>
</dbReference>
<dbReference type="PROSITE" id="PS50885">
    <property type="entry name" value="HAMP"/>
    <property type="match status" value="1"/>
</dbReference>
<dbReference type="EC" id="2.7.13.3" evidence="3"/>
<evidence type="ECO:0000256" key="7">
    <source>
        <dbReference type="ARBA" id="ARBA00022777"/>
    </source>
</evidence>
<dbReference type="InterPro" id="IPR004358">
    <property type="entry name" value="Sig_transdc_His_kin-like_C"/>
</dbReference>
<keyword evidence="7" id="KW-0418">Kinase</keyword>
<dbReference type="InterPro" id="IPR003594">
    <property type="entry name" value="HATPase_dom"/>
</dbReference>
<dbReference type="Proteomes" id="UP001225378">
    <property type="component" value="Chromosome"/>
</dbReference>
<dbReference type="Pfam" id="PF00512">
    <property type="entry name" value="HisKA"/>
    <property type="match status" value="1"/>
</dbReference>
<keyword evidence="10" id="KW-0175">Coiled coil</keyword>
<dbReference type="SUPFAM" id="SSF47384">
    <property type="entry name" value="Homodimeric domain of signal transducing histidine kinase"/>
    <property type="match status" value="1"/>
</dbReference>
<proteinExistence type="predicted"/>
<dbReference type="SMART" id="SM00388">
    <property type="entry name" value="HisKA"/>
    <property type="match status" value="1"/>
</dbReference>